<dbReference type="GO" id="GO:0009231">
    <property type="term" value="P:riboflavin biosynthetic process"/>
    <property type="evidence" value="ECO:0007669"/>
    <property type="project" value="InterPro"/>
</dbReference>
<dbReference type="Pfam" id="PF01872">
    <property type="entry name" value="RibD_C"/>
    <property type="match status" value="1"/>
</dbReference>
<dbReference type="AlphaFoldDB" id="A0A1F7YMS7"/>
<dbReference type="STRING" id="1802500.A2801_04120"/>
<dbReference type="PANTHER" id="PTHR38011">
    <property type="entry name" value="DIHYDROFOLATE REDUCTASE FAMILY PROTEIN (AFU_ORTHOLOGUE AFUA_8G06820)"/>
    <property type="match status" value="1"/>
</dbReference>
<evidence type="ECO:0000313" key="2">
    <source>
        <dbReference type="EMBL" id="OGM28189.1"/>
    </source>
</evidence>
<dbReference type="PANTHER" id="PTHR38011:SF11">
    <property type="entry name" value="2,5-DIAMINO-6-RIBOSYLAMINO-4(3H)-PYRIMIDINONE 5'-PHOSPHATE REDUCTASE"/>
    <property type="match status" value="1"/>
</dbReference>
<sequence length="166" mass="18518">MASSINGIIARENNEEDFLSHKNWLTFIDLAHKAGCTIWGRKTQEIVGNWEDKYLQDIADVTKVVVTANKDLNLEQEYIQANSPKDALEKLESKGFKEVILTGGSKLNTSFASENLIDEIILNIEPVIIGSGIPLFSPQVFDLKLELLGTNKIGDSIVQLQYKVLK</sequence>
<feature type="domain" description="Bacterial bifunctional deaminase-reductase C-terminal" evidence="1">
    <location>
        <begin position="1"/>
        <end position="158"/>
    </location>
</feature>
<comment type="caution">
    <text evidence="2">The sequence shown here is derived from an EMBL/GenBank/DDBJ whole genome shotgun (WGS) entry which is preliminary data.</text>
</comment>
<dbReference type="InterPro" id="IPR002734">
    <property type="entry name" value="RibDG_C"/>
</dbReference>
<dbReference type="SUPFAM" id="SSF53597">
    <property type="entry name" value="Dihydrofolate reductase-like"/>
    <property type="match status" value="1"/>
</dbReference>
<protein>
    <recommendedName>
        <fullName evidence="1">Bacterial bifunctional deaminase-reductase C-terminal domain-containing protein</fullName>
    </recommendedName>
</protein>
<dbReference type="InterPro" id="IPR024072">
    <property type="entry name" value="DHFR-like_dom_sf"/>
</dbReference>
<reference evidence="2 3" key="1">
    <citation type="journal article" date="2016" name="Nat. Commun.">
        <title>Thousands of microbial genomes shed light on interconnected biogeochemical processes in an aquifer system.</title>
        <authorList>
            <person name="Anantharaman K."/>
            <person name="Brown C.T."/>
            <person name="Hug L.A."/>
            <person name="Sharon I."/>
            <person name="Castelle C.J."/>
            <person name="Probst A.J."/>
            <person name="Thomas B.C."/>
            <person name="Singh A."/>
            <person name="Wilkins M.J."/>
            <person name="Karaoz U."/>
            <person name="Brodie E.L."/>
            <person name="Williams K.H."/>
            <person name="Hubbard S.S."/>
            <person name="Banfield J.F."/>
        </authorList>
    </citation>
    <scope>NUCLEOTIDE SEQUENCE [LARGE SCALE GENOMIC DNA]</scope>
</reference>
<proteinExistence type="predicted"/>
<dbReference type="GO" id="GO:0008703">
    <property type="term" value="F:5-amino-6-(5-phosphoribosylamino)uracil reductase activity"/>
    <property type="evidence" value="ECO:0007669"/>
    <property type="project" value="InterPro"/>
</dbReference>
<evidence type="ECO:0000313" key="3">
    <source>
        <dbReference type="Proteomes" id="UP000177263"/>
    </source>
</evidence>
<dbReference type="EMBL" id="MGGM01000033">
    <property type="protein sequence ID" value="OGM28189.1"/>
    <property type="molecule type" value="Genomic_DNA"/>
</dbReference>
<dbReference type="Gene3D" id="3.40.430.10">
    <property type="entry name" value="Dihydrofolate Reductase, subunit A"/>
    <property type="match status" value="1"/>
</dbReference>
<evidence type="ECO:0000259" key="1">
    <source>
        <dbReference type="Pfam" id="PF01872"/>
    </source>
</evidence>
<organism evidence="2 3">
    <name type="scientific">Candidatus Woesebacteria bacterium RIFCSPHIGHO2_01_FULL_41_10</name>
    <dbReference type="NCBI Taxonomy" id="1802500"/>
    <lineage>
        <taxon>Bacteria</taxon>
        <taxon>Candidatus Woeseibacteriota</taxon>
    </lineage>
</organism>
<name>A0A1F7YMS7_9BACT</name>
<gene>
    <name evidence="2" type="ORF">A2801_04120</name>
</gene>
<dbReference type="InterPro" id="IPR050765">
    <property type="entry name" value="Riboflavin_Biosynth_HTPR"/>
</dbReference>
<dbReference type="Proteomes" id="UP000177263">
    <property type="component" value="Unassembled WGS sequence"/>
</dbReference>
<accession>A0A1F7YMS7</accession>